<evidence type="ECO:0000259" key="6">
    <source>
        <dbReference type="PROSITE" id="PS50206"/>
    </source>
</evidence>
<evidence type="ECO:0000256" key="2">
    <source>
        <dbReference type="ARBA" id="ARBA00022630"/>
    </source>
</evidence>
<dbReference type="InterPro" id="IPR000172">
    <property type="entry name" value="GMC_OxRdtase_N"/>
</dbReference>
<dbReference type="PANTHER" id="PTHR47470:SF1">
    <property type="entry name" value="FAD-DEPENDENT OXIDOREDUCTASE 2 FAD BINDING DOMAIN-CONTAINING PROTEIN"/>
    <property type="match status" value="1"/>
</dbReference>
<dbReference type="InterPro" id="IPR001763">
    <property type="entry name" value="Rhodanese-like_dom"/>
</dbReference>
<evidence type="ECO:0000256" key="4">
    <source>
        <dbReference type="ARBA" id="ARBA00023002"/>
    </source>
</evidence>
<evidence type="ECO:0000256" key="3">
    <source>
        <dbReference type="ARBA" id="ARBA00022827"/>
    </source>
</evidence>
<feature type="domain" description="Rhodanese" evidence="6">
    <location>
        <begin position="25"/>
        <end position="62"/>
    </location>
</feature>
<dbReference type="SUPFAM" id="SSF51905">
    <property type="entry name" value="FAD/NAD(P)-binding domain"/>
    <property type="match status" value="1"/>
</dbReference>
<keyword evidence="5" id="KW-0812">Transmembrane</keyword>
<keyword evidence="3" id="KW-0274">FAD</keyword>
<keyword evidence="9" id="KW-1185">Reference proteome</keyword>
<accession>A0A8T2VPJ5</accession>
<proteinExistence type="predicted"/>
<evidence type="ECO:0008006" key="10">
    <source>
        <dbReference type="Google" id="ProtNLM"/>
    </source>
</evidence>
<keyword evidence="2" id="KW-0285">Flavoprotein</keyword>
<keyword evidence="4" id="KW-0560">Oxidoreductase</keyword>
<keyword evidence="5" id="KW-1133">Transmembrane helix</keyword>
<dbReference type="GO" id="GO:0050660">
    <property type="term" value="F:flavin adenine dinucleotide binding"/>
    <property type="evidence" value="ECO:0007669"/>
    <property type="project" value="InterPro"/>
</dbReference>
<dbReference type="PANTHER" id="PTHR47470">
    <property type="entry name" value="CHOLESTEROL OXIDASE"/>
    <property type="match status" value="1"/>
</dbReference>
<keyword evidence="5" id="KW-0472">Membrane</keyword>
<reference evidence="8" key="1">
    <citation type="submission" date="2021-08" db="EMBL/GenBank/DDBJ databases">
        <title>WGS assembly of Ceratopteris richardii.</title>
        <authorList>
            <person name="Marchant D.B."/>
            <person name="Chen G."/>
            <person name="Jenkins J."/>
            <person name="Shu S."/>
            <person name="Leebens-Mack J."/>
            <person name="Grimwood J."/>
            <person name="Schmutz J."/>
            <person name="Soltis P."/>
            <person name="Soltis D."/>
            <person name="Chen Z.-H."/>
        </authorList>
    </citation>
    <scope>NUCLEOTIDE SEQUENCE</scope>
    <source>
        <strain evidence="8">Whitten #5841</strain>
        <tissue evidence="8">Leaf</tissue>
    </source>
</reference>
<evidence type="ECO:0000313" key="9">
    <source>
        <dbReference type="Proteomes" id="UP000825935"/>
    </source>
</evidence>
<evidence type="ECO:0000259" key="7">
    <source>
        <dbReference type="PROSITE" id="PS51379"/>
    </source>
</evidence>
<evidence type="ECO:0000256" key="1">
    <source>
        <dbReference type="ARBA" id="ARBA00001974"/>
    </source>
</evidence>
<dbReference type="PROSITE" id="PS51379">
    <property type="entry name" value="4FE4S_FER_2"/>
    <property type="match status" value="1"/>
</dbReference>
<dbReference type="Proteomes" id="UP000825935">
    <property type="component" value="Chromosome 1"/>
</dbReference>
<feature type="domain" description="4Fe-4S ferredoxin-type" evidence="7">
    <location>
        <begin position="188"/>
        <end position="218"/>
    </location>
</feature>
<dbReference type="InterPro" id="IPR029058">
    <property type="entry name" value="AB_hydrolase_fold"/>
</dbReference>
<dbReference type="EMBL" id="CM035406">
    <property type="protein sequence ID" value="KAH7447455.1"/>
    <property type="molecule type" value="Genomic_DNA"/>
</dbReference>
<feature type="transmembrane region" description="Helical" evidence="5">
    <location>
        <begin position="269"/>
        <end position="291"/>
    </location>
</feature>
<dbReference type="InterPro" id="IPR052542">
    <property type="entry name" value="Cholesterol_Oxidase"/>
</dbReference>
<evidence type="ECO:0000313" key="8">
    <source>
        <dbReference type="EMBL" id="KAH7447455.1"/>
    </source>
</evidence>
<evidence type="ECO:0000256" key="5">
    <source>
        <dbReference type="SAM" id="Phobius"/>
    </source>
</evidence>
<comment type="cofactor">
    <cofactor evidence="1">
        <name>FAD</name>
        <dbReference type="ChEBI" id="CHEBI:57692"/>
    </cofactor>
</comment>
<dbReference type="InterPro" id="IPR017900">
    <property type="entry name" value="4Fe4S_Fe_S_CS"/>
</dbReference>
<comment type="caution">
    <text evidence="8">The sequence shown here is derived from an EMBL/GenBank/DDBJ whole genome shotgun (WGS) entry which is preliminary data.</text>
</comment>
<dbReference type="InterPro" id="IPR017896">
    <property type="entry name" value="4Fe4S_Fe-S-bd"/>
</dbReference>
<feature type="transmembrane region" description="Helical" evidence="5">
    <location>
        <begin position="1189"/>
        <end position="1205"/>
    </location>
</feature>
<gene>
    <name evidence="8" type="ORF">KP509_01G107600</name>
</gene>
<dbReference type="Pfam" id="PF00732">
    <property type="entry name" value="GMC_oxred_N"/>
    <property type="match status" value="1"/>
</dbReference>
<dbReference type="Gene3D" id="3.50.50.60">
    <property type="entry name" value="FAD/NAD(P)-binding domain"/>
    <property type="match status" value="3"/>
</dbReference>
<sequence length="1206" mass="132736">MTTQSKCDCMQLCSEVHSYDAVVIGSGYGGSVAALRLAEAGLNVCMLEKGRQWTADKFPTTIRKTLGTTRWHTPLGILGNPDSLYQVYYQGSVMACVAVGLGGGSLVNGGVVLPIPHRTRRDPKWPQEWNGVAWENAESRARSMLQAESTASRAFPQGRVLDAIAGEIEDSARDRVELSVSFSHGTDPATSTTVEACKACGNCFSGCPYNAKMSLDKNYIAAAAKVGCAIHTNCEVRFILPNFHHPHKAPEVSYSQNGHRRWRVYLDDVRFITADFVVIAAGVVGTTTLLYQSKMRGLAVSDRLGHGLSCNGNNIAIVCGTHVTTRGHSLTSNEVVEDKVGFDRPGPSITTSYTSSLGYTIQGAILPNAFSIVLFKCLSQCGFWFGLLYGLCHKIKRVLNLRNGDSLAFNMMGHDGADGRMQFDPDRSRVRFFPPTDPLIPKKIHTMERITKRIGGRMFMSAFRNTVVHLLGGCNAGRNSKDSVANPSGQIFSPFRPYSTSRTSLCTGDQISDAADLDDNLVHDGLYVCDASLIPCAVGVNPSLTITTIAEHVARGLVDNATSYYSQKGFRSTGDRVTSVMKNSHESFNNINGENRIIMSGIGRAAGVRVWETLSGSVEGLPCRLEIVMDLGSAQSNHGILRGQVGGRFKMDALETGLLHIVDGTVDMCFSHTRTPFSQYMFYKLLLVSENGAMYEMLGKKEMKPFWLGLTALTESRTLELELNVVSNDLTRGTTRTTGYMTTMRGTVQISFINLLLSLISMKGPRKFDFVSSLLLSLFRTYFLSTSRLQPSFLENYGESQQYPQYTVHDMVTDDGARISCWRWPPSPKPNDVSKTDFSSSCVLLLNGYSGESYCLPTEDNDLVRTLLNSGYEVWLLHTRLHFSVCTNNPFSLDDIVRFDLPAAAFAGMAELRSKVEPIHVVAHCIGGLIIHMALLGGYVPVSSVASLTCTNSSMFFDVTKLAMVKLFLPLIPVSLWFLGANSVICFSDNSPESWRHRLLKRALCLVPRLEKCTCKECDLFSGMFGNAFWHENVTERLHAWLSKEALVRLPVSGFRQLRQICMAGTVVGSNGEGKYMPYIGRLTLPTTYISGGRSLLVTPNTTERAHALMRHHHPEFNHTRHLVYGYGHSDLLIGEMAPRDVFPLILGGISKSAGAHSGSTSLSPHTIEIQRETWVIPPSQATAFLRSLKIYFLLTILVIVLFCIS</sequence>
<dbReference type="InterPro" id="IPR036188">
    <property type="entry name" value="FAD/NAD-bd_sf"/>
</dbReference>
<protein>
    <recommendedName>
        <fullName evidence="10">4Fe-4S ferredoxin-type domain-containing protein</fullName>
    </recommendedName>
</protein>
<dbReference type="AlphaFoldDB" id="A0A8T2VPJ5"/>
<dbReference type="OMA" id="PTGMYHL"/>
<dbReference type="PROSITE" id="PS50206">
    <property type="entry name" value="RHODANESE_3"/>
    <property type="match status" value="1"/>
</dbReference>
<dbReference type="Gene3D" id="3.40.50.1820">
    <property type="entry name" value="alpha/beta hydrolase"/>
    <property type="match status" value="1"/>
</dbReference>
<dbReference type="SUPFAM" id="SSF53474">
    <property type="entry name" value="alpha/beta-Hydrolases"/>
    <property type="match status" value="1"/>
</dbReference>
<name>A0A8T2VPJ5_CERRI</name>
<organism evidence="8 9">
    <name type="scientific">Ceratopteris richardii</name>
    <name type="common">Triangle waterfern</name>
    <dbReference type="NCBI Taxonomy" id="49495"/>
    <lineage>
        <taxon>Eukaryota</taxon>
        <taxon>Viridiplantae</taxon>
        <taxon>Streptophyta</taxon>
        <taxon>Embryophyta</taxon>
        <taxon>Tracheophyta</taxon>
        <taxon>Polypodiopsida</taxon>
        <taxon>Polypodiidae</taxon>
        <taxon>Polypodiales</taxon>
        <taxon>Pteridineae</taxon>
        <taxon>Pteridaceae</taxon>
        <taxon>Parkerioideae</taxon>
        <taxon>Ceratopteris</taxon>
    </lineage>
</organism>
<dbReference type="GO" id="GO:0016614">
    <property type="term" value="F:oxidoreductase activity, acting on CH-OH group of donors"/>
    <property type="evidence" value="ECO:0007669"/>
    <property type="project" value="InterPro"/>
</dbReference>
<dbReference type="OrthoDB" id="9974421at2759"/>
<dbReference type="PROSITE" id="PS00198">
    <property type="entry name" value="4FE4S_FER_1"/>
    <property type="match status" value="1"/>
</dbReference>